<proteinExistence type="inferred from homology"/>
<evidence type="ECO:0000256" key="2">
    <source>
        <dbReference type="ARBA" id="ARBA00009077"/>
    </source>
</evidence>
<dbReference type="PIRSF" id="PIRSF001434">
    <property type="entry name" value="CGS"/>
    <property type="match status" value="1"/>
</dbReference>
<dbReference type="GO" id="GO:0019343">
    <property type="term" value="P:cysteine biosynthetic process via cystathionine"/>
    <property type="evidence" value="ECO:0007669"/>
    <property type="project" value="TreeGrafter"/>
</dbReference>
<evidence type="ECO:0000256" key="3">
    <source>
        <dbReference type="ARBA" id="ARBA00022898"/>
    </source>
</evidence>
<sequence>MTTRAPREPDLPPVPLPVLHPDTLAVSAGRPTAIGDPLNHPIVLASNLRGEEGAYARTHGLATWEGLEDAVGALEGGRATAFSTGMAAASACLFALAPRVLVLPTSSYLGVRALVNDLVEQARMLVRFVDVSDTAAVVEATDGADVVWVETPANPTLDVADLPRIVAAARRHGARVVVDNTFATPVCAQPLRDGADLVVHSGTKFIGGHSDLMIGLVVAADEVLFDRVRHARLVNGATPGALEAFLALRGVRTLPLRMERAQSNAHVLVDRLRAHHAVAEVRYPGFGAMVSFVVGPPPVGDASMGDAVCRSVRLLVPATSLGGVETTIERRQKYAGDAHVAPGLLRMSVGIEHVEDVWADLAQALDVAAASACG</sequence>
<dbReference type="InterPro" id="IPR015424">
    <property type="entry name" value="PyrdxlP-dep_Trfase"/>
</dbReference>
<dbReference type="PANTHER" id="PTHR11808:SF15">
    <property type="entry name" value="CYSTATHIONINE GAMMA-LYASE"/>
    <property type="match status" value="1"/>
</dbReference>
<comment type="cofactor">
    <cofactor evidence="1">
        <name>pyridoxal 5'-phosphate</name>
        <dbReference type="ChEBI" id="CHEBI:597326"/>
    </cofactor>
</comment>
<dbReference type="EMBL" id="CAEZSR010000022">
    <property type="protein sequence ID" value="CAB4549063.1"/>
    <property type="molecule type" value="Genomic_DNA"/>
</dbReference>
<comment type="similarity">
    <text evidence="2">Belongs to the trans-sulfuration enzymes family.</text>
</comment>
<dbReference type="PROSITE" id="PS00868">
    <property type="entry name" value="CYS_MET_METAB_PP"/>
    <property type="match status" value="1"/>
</dbReference>
<dbReference type="InterPro" id="IPR000277">
    <property type="entry name" value="Cys/Met-Metab_PyrdxlP-dep_enz"/>
</dbReference>
<dbReference type="InterPro" id="IPR054542">
    <property type="entry name" value="Cys_met_metab_PP"/>
</dbReference>
<evidence type="ECO:0000313" key="4">
    <source>
        <dbReference type="EMBL" id="CAB4549063.1"/>
    </source>
</evidence>
<dbReference type="SUPFAM" id="SSF53383">
    <property type="entry name" value="PLP-dependent transferases"/>
    <property type="match status" value="1"/>
</dbReference>
<keyword evidence="3" id="KW-0663">Pyridoxal phosphate</keyword>
<dbReference type="GO" id="GO:0005737">
    <property type="term" value="C:cytoplasm"/>
    <property type="evidence" value="ECO:0007669"/>
    <property type="project" value="TreeGrafter"/>
</dbReference>
<dbReference type="GO" id="GO:0004123">
    <property type="term" value="F:cystathionine gamma-lyase activity"/>
    <property type="evidence" value="ECO:0007669"/>
    <property type="project" value="TreeGrafter"/>
</dbReference>
<dbReference type="Gene3D" id="3.90.1150.10">
    <property type="entry name" value="Aspartate Aminotransferase, domain 1"/>
    <property type="match status" value="1"/>
</dbReference>
<dbReference type="AlphaFoldDB" id="A0A6J6CFX3"/>
<protein>
    <submittedName>
        <fullName evidence="4">Unannotated protein</fullName>
    </submittedName>
</protein>
<dbReference type="GO" id="GO:0019346">
    <property type="term" value="P:transsulfuration"/>
    <property type="evidence" value="ECO:0007669"/>
    <property type="project" value="InterPro"/>
</dbReference>
<reference evidence="4" key="1">
    <citation type="submission" date="2020-05" db="EMBL/GenBank/DDBJ databases">
        <authorList>
            <person name="Chiriac C."/>
            <person name="Salcher M."/>
            <person name="Ghai R."/>
            <person name="Kavagutti S V."/>
        </authorList>
    </citation>
    <scope>NUCLEOTIDE SEQUENCE</scope>
</reference>
<dbReference type="PANTHER" id="PTHR11808">
    <property type="entry name" value="TRANS-SULFURATION ENZYME FAMILY MEMBER"/>
    <property type="match status" value="1"/>
</dbReference>
<dbReference type="GO" id="GO:0030170">
    <property type="term" value="F:pyridoxal phosphate binding"/>
    <property type="evidence" value="ECO:0007669"/>
    <property type="project" value="InterPro"/>
</dbReference>
<dbReference type="InterPro" id="IPR015421">
    <property type="entry name" value="PyrdxlP-dep_Trfase_major"/>
</dbReference>
<dbReference type="Gene3D" id="3.40.640.10">
    <property type="entry name" value="Type I PLP-dependent aspartate aminotransferase-like (Major domain)"/>
    <property type="match status" value="1"/>
</dbReference>
<name>A0A6J6CFX3_9ZZZZ</name>
<dbReference type="Pfam" id="PF01053">
    <property type="entry name" value="Cys_Met_Meta_PP"/>
    <property type="match status" value="1"/>
</dbReference>
<gene>
    <name evidence="4" type="ORF">UFOPK1493_00906</name>
</gene>
<organism evidence="4">
    <name type="scientific">freshwater metagenome</name>
    <dbReference type="NCBI Taxonomy" id="449393"/>
    <lineage>
        <taxon>unclassified sequences</taxon>
        <taxon>metagenomes</taxon>
        <taxon>ecological metagenomes</taxon>
    </lineage>
</organism>
<evidence type="ECO:0000256" key="1">
    <source>
        <dbReference type="ARBA" id="ARBA00001933"/>
    </source>
</evidence>
<dbReference type="GO" id="GO:0003962">
    <property type="term" value="F:cystathionine gamma-synthase activity"/>
    <property type="evidence" value="ECO:0007669"/>
    <property type="project" value="TreeGrafter"/>
</dbReference>
<dbReference type="InterPro" id="IPR015422">
    <property type="entry name" value="PyrdxlP-dep_Trfase_small"/>
</dbReference>
<accession>A0A6J6CFX3</accession>